<reference evidence="1 2" key="1">
    <citation type="submission" date="2014-11" db="EMBL/GenBank/DDBJ databases">
        <authorList>
            <person name="Zhu J."/>
            <person name="Qi W."/>
            <person name="Song R."/>
        </authorList>
    </citation>
    <scope>NUCLEOTIDE SEQUENCE [LARGE SCALE GENOMIC DNA]</scope>
</reference>
<dbReference type="InterPro" id="IPR011009">
    <property type="entry name" value="Kinase-like_dom_sf"/>
</dbReference>
<dbReference type="InParanoid" id="A0A0G4FME5"/>
<dbReference type="Proteomes" id="UP000041254">
    <property type="component" value="Unassembled WGS sequence"/>
</dbReference>
<dbReference type="SUPFAM" id="SSF56112">
    <property type="entry name" value="Protein kinase-like (PK-like)"/>
    <property type="match status" value="1"/>
</dbReference>
<dbReference type="AlphaFoldDB" id="A0A0G4FME5"/>
<dbReference type="EMBL" id="CDMY01000465">
    <property type="protein sequence ID" value="CEM15086.1"/>
    <property type="molecule type" value="Genomic_DNA"/>
</dbReference>
<dbReference type="VEuPathDB" id="CryptoDB:Vbra_15709"/>
<sequence>MTDQYQLTGVLGKGSFAWAFKGVRDGQEVAFKTWPCPGDIDAAGDTAAVREANNRTRQESFVAAVIEEARLRKLNKAVDQEDLGGKLVDGERKRLVEKRPYVAEEVVPISSPGHYIDVADFIDIYNIATIAETARSIPDPYEIPFSMLDQLSRASR</sequence>
<evidence type="ECO:0000313" key="2">
    <source>
        <dbReference type="Proteomes" id="UP000041254"/>
    </source>
</evidence>
<name>A0A0G4FME5_VITBC</name>
<proteinExistence type="predicted"/>
<evidence type="ECO:0008006" key="3">
    <source>
        <dbReference type="Google" id="ProtNLM"/>
    </source>
</evidence>
<protein>
    <recommendedName>
        <fullName evidence="3">Protein kinase domain-containing protein</fullName>
    </recommendedName>
</protein>
<evidence type="ECO:0000313" key="1">
    <source>
        <dbReference type="EMBL" id="CEM15086.1"/>
    </source>
</evidence>
<accession>A0A0G4FME5</accession>
<keyword evidence="2" id="KW-1185">Reference proteome</keyword>
<gene>
    <name evidence="1" type="ORF">Vbra_15709</name>
</gene>
<organism evidence="1 2">
    <name type="scientific">Vitrella brassicaformis (strain CCMP3155)</name>
    <dbReference type="NCBI Taxonomy" id="1169540"/>
    <lineage>
        <taxon>Eukaryota</taxon>
        <taxon>Sar</taxon>
        <taxon>Alveolata</taxon>
        <taxon>Colpodellida</taxon>
        <taxon>Vitrellaceae</taxon>
        <taxon>Vitrella</taxon>
    </lineage>
</organism>